<evidence type="ECO:0000256" key="1">
    <source>
        <dbReference type="SAM" id="Phobius"/>
    </source>
</evidence>
<evidence type="ECO:0008006" key="4">
    <source>
        <dbReference type="Google" id="ProtNLM"/>
    </source>
</evidence>
<comment type="caution">
    <text evidence="2">The sequence shown here is derived from an EMBL/GenBank/DDBJ whole genome shotgun (WGS) entry which is preliminary data.</text>
</comment>
<keyword evidence="1" id="KW-0812">Transmembrane</keyword>
<feature type="transmembrane region" description="Helical" evidence="1">
    <location>
        <begin position="30"/>
        <end position="50"/>
    </location>
</feature>
<keyword evidence="1" id="KW-0472">Membrane</keyword>
<sequence length="515" mass="59395">MIVKIGIDRMRVTTSVLPSIRQQQSNRSTVIWFLLAYTFLFILAQLPIWLNEFLPLQDYPNHLARMYVLLNHHNDPDLQKYYQVNFMILPNLAMDIIVPFLAKFVGLDIAGRLMLVLNIFMLTSGSAFLSYALFRRINFWSLMTFMAVYNQAFIINFINFLFGTGLALWCIGIWILMRENKTWLRLVLFSCLASILFICHLYGFGIYGLVVVSYEIYSFFKQRSYFKGAIFQRLLVLFGQFTIPAILYLSSPTSGGESIKYLTPVITKLKYVKMRMTDNYSLFLDNITIILIFFIPIAGILLKKLRLSKYMILPLCAVTVAYFLIPAKAVTSSHADWRILVPLFFLFLSSMEFNADKLFNRVIIGLLIVVFSVRIFVINSAWNAVQAEYKEILTAIGQIEKGSRLFSARAFNNYYATIPFIHAPTYATIEKSAFVPSFFAFGTQQPVAFQPQYVNLAEKTMATGYEEGEGVRWKLVLDNYDYVLISNEELMKKVPKTNLQSVFQSPHVHLYKVKN</sequence>
<feature type="transmembrane region" description="Helical" evidence="1">
    <location>
        <begin position="361"/>
        <end position="382"/>
    </location>
</feature>
<dbReference type="Proteomes" id="UP000186868">
    <property type="component" value="Unassembled WGS sequence"/>
</dbReference>
<proteinExistence type="predicted"/>
<feature type="transmembrane region" description="Helical" evidence="1">
    <location>
        <begin position="183"/>
        <end position="210"/>
    </location>
</feature>
<protein>
    <recommendedName>
        <fullName evidence="4">Glycosyltransferase RgtA/B/C/D-like domain-containing protein</fullName>
    </recommendedName>
</protein>
<evidence type="ECO:0000313" key="3">
    <source>
        <dbReference type="Proteomes" id="UP000186868"/>
    </source>
</evidence>
<gene>
    <name evidence="2" type="ORF">NIES593_01360</name>
</gene>
<evidence type="ECO:0000313" key="2">
    <source>
        <dbReference type="EMBL" id="OKH26726.1"/>
    </source>
</evidence>
<name>A0A1U7HT14_9CYAN</name>
<feature type="transmembrane region" description="Helical" evidence="1">
    <location>
        <begin position="154"/>
        <end position="176"/>
    </location>
</feature>
<feature type="transmembrane region" description="Helical" evidence="1">
    <location>
        <begin position="280"/>
        <end position="301"/>
    </location>
</feature>
<dbReference type="EMBL" id="MRCB01000001">
    <property type="protein sequence ID" value="OKH26726.1"/>
    <property type="molecule type" value="Genomic_DNA"/>
</dbReference>
<feature type="transmembrane region" description="Helical" evidence="1">
    <location>
        <begin position="230"/>
        <end position="250"/>
    </location>
</feature>
<organism evidence="2 3">
    <name type="scientific">Hydrococcus rivularis NIES-593</name>
    <dbReference type="NCBI Taxonomy" id="1921803"/>
    <lineage>
        <taxon>Bacteria</taxon>
        <taxon>Bacillati</taxon>
        <taxon>Cyanobacteriota</taxon>
        <taxon>Cyanophyceae</taxon>
        <taxon>Pleurocapsales</taxon>
        <taxon>Hydrococcaceae</taxon>
        <taxon>Hydrococcus</taxon>
    </lineage>
</organism>
<keyword evidence="3" id="KW-1185">Reference proteome</keyword>
<feature type="transmembrane region" description="Helical" evidence="1">
    <location>
        <begin position="113"/>
        <end position="134"/>
    </location>
</feature>
<dbReference type="AlphaFoldDB" id="A0A1U7HT14"/>
<feature type="transmembrane region" description="Helical" evidence="1">
    <location>
        <begin position="307"/>
        <end position="325"/>
    </location>
</feature>
<accession>A0A1U7HT14</accession>
<keyword evidence="1" id="KW-1133">Transmembrane helix</keyword>
<reference evidence="2 3" key="1">
    <citation type="submission" date="2016-11" db="EMBL/GenBank/DDBJ databases">
        <title>Draft Genome Sequences of Nine Cyanobacterial Strains from Diverse Habitats.</title>
        <authorList>
            <person name="Zhu T."/>
            <person name="Hou S."/>
            <person name="Lu X."/>
            <person name="Hess W.R."/>
        </authorList>
    </citation>
    <scope>NUCLEOTIDE SEQUENCE [LARGE SCALE GENOMIC DNA]</scope>
    <source>
        <strain evidence="2 3">NIES-593</strain>
    </source>
</reference>
<dbReference type="STRING" id="1921803.NIES593_01360"/>